<organism evidence="1 2">
    <name type="scientific">Phormidesmis priestleyi ULC007</name>
    <dbReference type="NCBI Taxonomy" id="1920490"/>
    <lineage>
        <taxon>Bacteria</taxon>
        <taxon>Bacillati</taxon>
        <taxon>Cyanobacteriota</taxon>
        <taxon>Cyanophyceae</taxon>
        <taxon>Leptolyngbyales</taxon>
        <taxon>Leptolyngbyaceae</taxon>
        <taxon>Phormidesmis</taxon>
    </lineage>
</organism>
<gene>
    <name evidence="1" type="ORF">C7B65_00235</name>
</gene>
<dbReference type="RefSeq" id="WP_073068918.1">
    <property type="nucleotide sequence ID" value="NZ_MPPI01000001.1"/>
</dbReference>
<evidence type="ECO:0000313" key="1">
    <source>
        <dbReference type="EMBL" id="PSB21892.1"/>
    </source>
</evidence>
<sequence>MIRRISPNHDRLQSLNGTWRDINGMPSLVSIPGDDRIVANLGIADLSFLTRFGVKGAGAVAWLESQKLEVPDRANTWKPLPDGGIIARLGLTEFLIEDSLHSSFALRLAEACQSVPAKVYPVLRQDAAIVLCGKAIQDLLRQTCSVNFQALSLAEHPVILTLMVGVSVTIIPILPDRYRIWCDGTFGAYLWETLLTIAQELGGGVVGVDRLI</sequence>
<dbReference type="STRING" id="1920490.GCA_001895925_00592"/>
<dbReference type="Proteomes" id="UP000238634">
    <property type="component" value="Unassembled WGS sequence"/>
</dbReference>
<reference evidence="1 2" key="1">
    <citation type="submission" date="2018-02" db="EMBL/GenBank/DDBJ databases">
        <authorList>
            <person name="Cohen D.B."/>
            <person name="Kent A.D."/>
        </authorList>
    </citation>
    <scope>NUCLEOTIDE SEQUENCE [LARGE SCALE GENOMIC DNA]</scope>
    <source>
        <strain evidence="1 2">ULC007</strain>
    </source>
</reference>
<keyword evidence="2" id="KW-1185">Reference proteome</keyword>
<accession>A0A2T1DN53</accession>
<dbReference type="Gene3D" id="3.30.1360.120">
    <property type="entry name" value="Probable tRNA modification gtpase trme, domain 1"/>
    <property type="match status" value="1"/>
</dbReference>
<dbReference type="OrthoDB" id="9179874at2"/>
<comment type="caution">
    <text evidence="1">The sequence shown here is derived from an EMBL/GenBank/DDBJ whole genome shotgun (WGS) entry which is preliminary data.</text>
</comment>
<name>A0A2T1DN53_9CYAN</name>
<evidence type="ECO:0000313" key="2">
    <source>
        <dbReference type="Proteomes" id="UP000238634"/>
    </source>
</evidence>
<dbReference type="EMBL" id="PVWG01000001">
    <property type="protein sequence ID" value="PSB21892.1"/>
    <property type="molecule type" value="Genomic_DNA"/>
</dbReference>
<dbReference type="AlphaFoldDB" id="A0A2T1DN53"/>
<protein>
    <submittedName>
        <fullName evidence="1">Methylglutamate dehydrogenase</fullName>
    </submittedName>
</protein>
<proteinExistence type="predicted"/>
<dbReference type="SUPFAM" id="SSF103025">
    <property type="entry name" value="Folate-binding domain"/>
    <property type="match status" value="1"/>
</dbReference>
<dbReference type="Gene3D" id="3.30.70.1520">
    <property type="entry name" value="Heterotetrameric sarcosine oxidase"/>
    <property type="match status" value="1"/>
</dbReference>
<reference evidence="1 2" key="2">
    <citation type="submission" date="2018-03" db="EMBL/GenBank/DDBJ databases">
        <title>The ancient ancestry and fast evolution of plastids.</title>
        <authorList>
            <person name="Moore K.R."/>
            <person name="Magnabosco C."/>
            <person name="Momper L."/>
            <person name="Gold D.A."/>
            <person name="Bosak T."/>
            <person name="Fournier G.P."/>
        </authorList>
    </citation>
    <scope>NUCLEOTIDE SEQUENCE [LARGE SCALE GENOMIC DNA]</scope>
    <source>
        <strain evidence="1 2">ULC007</strain>
    </source>
</reference>
<dbReference type="InterPro" id="IPR027266">
    <property type="entry name" value="TrmE/GcvT-like"/>
</dbReference>